<dbReference type="SUPFAM" id="SSF53795">
    <property type="entry name" value="PEP carboxykinase-like"/>
    <property type="match status" value="1"/>
</dbReference>
<organism evidence="1 2">
    <name type="scientific">Victivallis lenta</name>
    <dbReference type="NCBI Taxonomy" id="2606640"/>
    <lineage>
        <taxon>Bacteria</taxon>
        <taxon>Pseudomonadati</taxon>
        <taxon>Lentisphaerota</taxon>
        <taxon>Lentisphaeria</taxon>
        <taxon>Victivallales</taxon>
        <taxon>Victivallaceae</taxon>
        <taxon>Victivallis</taxon>
    </lineage>
</organism>
<dbReference type="EMBL" id="VUNS01000003">
    <property type="protein sequence ID" value="MST96262.1"/>
    <property type="molecule type" value="Genomic_DNA"/>
</dbReference>
<gene>
    <name evidence="1" type="ORF">FYJ85_04270</name>
</gene>
<reference evidence="1 2" key="1">
    <citation type="submission" date="2019-08" db="EMBL/GenBank/DDBJ databases">
        <title>In-depth cultivation of the pig gut microbiome towards novel bacterial diversity and tailored functional studies.</title>
        <authorList>
            <person name="Wylensek D."/>
            <person name="Hitch T.C.A."/>
            <person name="Clavel T."/>
        </authorList>
    </citation>
    <scope>NUCLEOTIDE SEQUENCE [LARGE SCALE GENOMIC DNA]</scope>
    <source>
        <strain evidence="1 2">BBE-744-WT-12</strain>
    </source>
</reference>
<sequence length="286" mass="31734">MEVRILEVRLAGGTKAVWRFSGEAACCCLELIEKVVIPEMLPGMLPVAAQVSVGCAPRTPDFPAGWRREELIHLSPEASVRRRPDGVVEFLLHRTGSDELLPLLPRIVWYGFLPQLLKREAVVAHGALLARDGSGIVVCGPSGAGKSTCARRIPPPWRALCDDAVLISNVGGAYFAQPLPTWSQFVSGELHPVRIGETVRLSGIYRLCHSDRERVNGLPPAEQVQILYRQFYDLNHMWRAGRRNSFWRSLNEAAVDFAFGAVRKVPVGELECSLTGEFWKELEVLS</sequence>
<dbReference type="AlphaFoldDB" id="A0A844FZY0"/>
<evidence type="ECO:0008006" key="3">
    <source>
        <dbReference type="Google" id="ProtNLM"/>
    </source>
</evidence>
<comment type="caution">
    <text evidence="1">The sequence shown here is derived from an EMBL/GenBank/DDBJ whole genome shotgun (WGS) entry which is preliminary data.</text>
</comment>
<protein>
    <recommendedName>
        <fullName evidence="3">Hpr(Ser) kinase/phosphatase</fullName>
    </recommendedName>
</protein>
<evidence type="ECO:0000313" key="1">
    <source>
        <dbReference type="EMBL" id="MST96262.1"/>
    </source>
</evidence>
<keyword evidence="2" id="KW-1185">Reference proteome</keyword>
<name>A0A844FZY0_9BACT</name>
<evidence type="ECO:0000313" key="2">
    <source>
        <dbReference type="Proteomes" id="UP000435649"/>
    </source>
</evidence>
<proteinExistence type="predicted"/>
<dbReference type="Proteomes" id="UP000435649">
    <property type="component" value="Unassembled WGS sequence"/>
</dbReference>
<dbReference type="InterPro" id="IPR027417">
    <property type="entry name" value="P-loop_NTPase"/>
</dbReference>
<dbReference type="Gene3D" id="3.40.50.300">
    <property type="entry name" value="P-loop containing nucleotide triphosphate hydrolases"/>
    <property type="match status" value="1"/>
</dbReference>
<accession>A0A844FZY0</accession>
<dbReference type="RefSeq" id="WP_154417092.1">
    <property type="nucleotide sequence ID" value="NZ_VUNS01000003.1"/>
</dbReference>